<dbReference type="SUPFAM" id="SSF46785">
    <property type="entry name" value="Winged helix' DNA-binding domain"/>
    <property type="match status" value="1"/>
</dbReference>
<dbReference type="InterPro" id="IPR038090">
    <property type="entry name" value="Cdt1_C_WH_dom_sf"/>
</dbReference>
<dbReference type="AlphaFoldDB" id="A0AAV5QTT8"/>
<evidence type="ECO:0000313" key="4">
    <source>
        <dbReference type="EMBL" id="GMM37919.1"/>
    </source>
</evidence>
<evidence type="ECO:0000313" key="5">
    <source>
        <dbReference type="Proteomes" id="UP001360560"/>
    </source>
</evidence>
<dbReference type="InterPro" id="IPR036390">
    <property type="entry name" value="WH_DNA-bd_sf"/>
</dbReference>
<dbReference type="Pfam" id="PF16679">
    <property type="entry name" value="CDT1_C"/>
    <property type="match status" value="1"/>
</dbReference>
<feature type="domain" description="DNA replication factor Cdt1 C-terminal" evidence="3">
    <location>
        <begin position="514"/>
        <end position="603"/>
    </location>
</feature>
<organism evidence="4 5">
    <name type="scientific">Saccharomycopsis crataegensis</name>
    <dbReference type="NCBI Taxonomy" id="43959"/>
    <lineage>
        <taxon>Eukaryota</taxon>
        <taxon>Fungi</taxon>
        <taxon>Dikarya</taxon>
        <taxon>Ascomycota</taxon>
        <taxon>Saccharomycotina</taxon>
        <taxon>Saccharomycetes</taxon>
        <taxon>Saccharomycopsidaceae</taxon>
        <taxon>Saccharomycopsis</taxon>
    </lineage>
</organism>
<evidence type="ECO:0000259" key="3">
    <source>
        <dbReference type="Pfam" id="PF16679"/>
    </source>
</evidence>
<dbReference type="InterPro" id="IPR032054">
    <property type="entry name" value="Cdt1_C"/>
</dbReference>
<keyword evidence="5" id="KW-1185">Reference proteome</keyword>
<name>A0AAV5QTT8_9ASCO</name>
<keyword evidence="2" id="KW-0131">Cell cycle</keyword>
<dbReference type="RefSeq" id="XP_064854915.1">
    <property type="nucleotide sequence ID" value="XM_064998843.1"/>
</dbReference>
<evidence type="ECO:0000256" key="1">
    <source>
        <dbReference type="ARBA" id="ARBA00008356"/>
    </source>
</evidence>
<comment type="similarity">
    <text evidence="1">Belongs to the Cdt1 family.</text>
</comment>
<dbReference type="Gene3D" id="1.10.10.1420">
    <property type="entry name" value="DNA replication factor Cdt1, C-terminal WH domain"/>
    <property type="match status" value="1"/>
</dbReference>
<gene>
    <name evidence="4" type="ORF">DASC09_052440</name>
</gene>
<accession>A0AAV5QTT8</accession>
<dbReference type="EMBL" id="BTFZ01000013">
    <property type="protein sequence ID" value="GMM37919.1"/>
    <property type="molecule type" value="Genomic_DNA"/>
</dbReference>
<dbReference type="GeneID" id="90075894"/>
<proteinExistence type="inferred from homology"/>
<reference evidence="4 5" key="1">
    <citation type="journal article" date="2023" name="Elife">
        <title>Identification of key yeast species and microbe-microbe interactions impacting larval growth of Drosophila in the wild.</title>
        <authorList>
            <person name="Mure A."/>
            <person name="Sugiura Y."/>
            <person name="Maeda R."/>
            <person name="Honda K."/>
            <person name="Sakurai N."/>
            <person name="Takahashi Y."/>
            <person name="Watada M."/>
            <person name="Katoh T."/>
            <person name="Gotoh A."/>
            <person name="Gotoh Y."/>
            <person name="Taniguchi I."/>
            <person name="Nakamura K."/>
            <person name="Hayashi T."/>
            <person name="Katayama T."/>
            <person name="Uemura T."/>
            <person name="Hattori Y."/>
        </authorList>
    </citation>
    <scope>NUCLEOTIDE SEQUENCE [LARGE SCALE GENOMIC DNA]</scope>
    <source>
        <strain evidence="4 5">SC-9</strain>
    </source>
</reference>
<dbReference type="Proteomes" id="UP001360560">
    <property type="component" value="Unassembled WGS sequence"/>
</dbReference>
<comment type="caution">
    <text evidence="4">The sequence shown here is derived from an EMBL/GenBank/DDBJ whole genome shotgun (WGS) entry which is preliminary data.</text>
</comment>
<sequence>MTIPVIDVNNYDTKYLLQCLVSHGYLVLRNWQSLSNNNSQITTSDSSYLQINNAKPQFGTITVNRLNYGDPKQIQKSSEGILNSVSDSMVSLISKSFGLNYGFFDQCLSDQSYVISSNNPITNCNLVSLIHTTGANLKLYTRYEKEPIELGSQDEPTLILSVGKIFEIITKGMVFNNILKVEGSNYTVFSKSLNLDLKISDVIKLSSSFMDNKPDINKFFLQRVWKINYLKDPTIGAFEDKKFFNNANTNVNTGKEHMFGYLRNQNLFLQIDPLMELNYVGFDTTADPYLINFKMSKKIGDVFIDEIVYHQKDTNNELFNQIFTQSFKDFANFHDNTLKEKLKALVRIFSNLDNVIYIYFLDHTNLPSLSQFLPNMTKLLGKEVTVSDILKIKYLYPQSYELFKVVSNNDKTNLLIGLPKEQLQVTNFAKEIVKRKEIFSQLVDTFVSREDLHSIDEKINQVYNDLPLAPSDFKPAASSINRKLSILKESAPKITKLSKISKQKAQPINDKKLSLIERIRLKEAQKKKLFEIDAPQGNGTNTGELLMIFEILYNLNTTNGVKSFPIKSIVGKIIDSLKATKFNLMSGEHLMKILRAFDEKLPDEILQIVNFANNGNIILKYDFYNKRNEIIEFLSK</sequence>
<evidence type="ECO:0000256" key="2">
    <source>
        <dbReference type="ARBA" id="ARBA00023306"/>
    </source>
</evidence>
<protein>
    <recommendedName>
        <fullName evidence="3">DNA replication factor Cdt1 C-terminal domain-containing protein</fullName>
    </recommendedName>
</protein>